<keyword evidence="2" id="KW-0378">Hydrolase</keyword>
<evidence type="ECO:0000259" key="1">
    <source>
        <dbReference type="Pfam" id="PF00768"/>
    </source>
</evidence>
<comment type="caution">
    <text evidence="2">The sequence shown here is derived from an EMBL/GenBank/DDBJ whole genome shotgun (WGS) entry which is preliminary data.</text>
</comment>
<dbReference type="Pfam" id="PF00768">
    <property type="entry name" value="Peptidase_S11"/>
    <property type="match status" value="1"/>
</dbReference>
<evidence type="ECO:0000313" key="2">
    <source>
        <dbReference type="EMBL" id="RNE66473.1"/>
    </source>
</evidence>
<proteinExistence type="predicted"/>
<dbReference type="Proteomes" id="UP000279859">
    <property type="component" value="Unassembled WGS sequence"/>
</dbReference>
<dbReference type="GO" id="GO:0006508">
    <property type="term" value="P:proteolysis"/>
    <property type="evidence" value="ECO:0007669"/>
    <property type="project" value="InterPro"/>
</dbReference>
<accession>A0A3M8LLS9</accession>
<dbReference type="AlphaFoldDB" id="A0A3M8LLS9"/>
<dbReference type="GO" id="GO:0009002">
    <property type="term" value="F:serine-type D-Ala-D-Ala carboxypeptidase activity"/>
    <property type="evidence" value="ECO:0007669"/>
    <property type="project" value="InterPro"/>
</dbReference>
<dbReference type="OrthoDB" id="5241551at2"/>
<name>A0A3M8LLS9_9MICO</name>
<dbReference type="Gene3D" id="3.40.710.10">
    <property type="entry name" value="DD-peptidase/beta-lactamase superfamily"/>
    <property type="match status" value="1"/>
</dbReference>
<reference evidence="2 3" key="1">
    <citation type="submission" date="2018-11" db="EMBL/GenBank/DDBJ databases">
        <title>Cryobacterium sp. nov., isolated from rhizosphere soil of lettuce.</title>
        <authorList>
            <person name="Wang Y."/>
        </authorList>
    </citation>
    <scope>NUCLEOTIDE SEQUENCE [LARGE SCALE GENOMIC DNA]</scope>
    <source>
        <strain evidence="2 3">NEAU-85</strain>
    </source>
</reference>
<protein>
    <submittedName>
        <fullName evidence="2">D-alanyl-D-alanine carboxypeptidase</fullName>
    </submittedName>
</protein>
<keyword evidence="3" id="KW-1185">Reference proteome</keyword>
<evidence type="ECO:0000313" key="3">
    <source>
        <dbReference type="Proteomes" id="UP000279859"/>
    </source>
</evidence>
<keyword evidence="2" id="KW-0121">Carboxypeptidase</keyword>
<dbReference type="SUPFAM" id="SSF56601">
    <property type="entry name" value="beta-lactamase/transpeptidase-like"/>
    <property type="match status" value="1"/>
</dbReference>
<dbReference type="RefSeq" id="WP_123044907.1">
    <property type="nucleotide sequence ID" value="NZ_RDSR01000004.1"/>
</dbReference>
<dbReference type="InterPro" id="IPR012338">
    <property type="entry name" value="Beta-lactam/transpept-like"/>
</dbReference>
<dbReference type="InterPro" id="IPR001967">
    <property type="entry name" value="Peptidase_S11_N"/>
</dbReference>
<dbReference type="EMBL" id="RDSR01000004">
    <property type="protein sequence ID" value="RNE66473.1"/>
    <property type="molecule type" value="Genomic_DNA"/>
</dbReference>
<keyword evidence="2" id="KW-0645">Protease</keyword>
<sequence length="406" mass="41595">MPLSRRQVYRRRRLTVFGALALVLAALIYTVTAATAPVSAVAATLAKPATLAAPAVQPDWPDYGAGAIGAVGFPGVLETHGDQSPVPIASITKMVTALLILQAKPLSGDEQGPDITFTDADVDIYYDELAENGSVAPVVPGMVLTERQALTGMLLPSANNYAVTLVNWAYGSVDAYLPIAKDWLKAHGLDGTTVADTSGLSPSSRSTPADLVDLAKLVMANPVLASIVALPTATLPTVGALTNTNHLLGTHGVTGIKTGTTDEAGACLLFAAQVPVGDTTVTLVGVLLGGDTHPELDDDIGALIDSVQPGFQQLGLATKGESFGRYTTEWGESATLVAATDASVLVWSDTPVTSAVTARPVTEGDAGDEVGSVEFTGGAKAVSVPLVLADDVAGPSLGWRLTHPGR</sequence>
<gene>
    <name evidence="2" type="ORF">EEJ31_03480</name>
</gene>
<organism evidence="2 3">
    <name type="scientific">Cryobacterium tepidiphilum</name>
    <dbReference type="NCBI Taxonomy" id="2486026"/>
    <lineage>
        <taxon>Bacteria</taxon>
        <taxon>Bacillati</taxon>
        <taxon>Actinomycetota</taxon>
        <taxon>Actinomycetes</taxon>
        <taxon>Micrococcales</taxon>
        <taxon>Microbacteriaceae</taxon>
        <taxon>Cryobacterium</taxon>
    </lineage>
</organism>
<feature type="domain" description="Peptidase S11 D-alanyl-D-alanine carboxypeptidase A N-terminal" evidence="1">
    <location>
        <begin position="76"/>
        <end position="273"/>
    </location>
</feature>